<feature type="transmembrane region" description="Helical" evidence="1">
    <location>
        <begin position="7"/>
        <end position="23"/>
    </location>
</feature>
<evidence type="ECO:0000313" key="3">
    <source>
        <dbReference type="Proteomes" id="UP000254877"/>
    </source>
</evidence>
<dbReference type="Proteomes" id="UP000254877">
    <property type="component" value="Unassembled WGS sequence"/>
</dbReference>
<evidence type="ECO:0000313" key="2">
    <source>
        <dbReference type="EMBL" id="STF46261.1"/>
    </source>
</evidence>
<dbReference type="AlphaFoldDB" id="A0A376LPW4"/>
<dbReference type="Pfam" id="PF16080">
    <property type="entry name" value="Phage_holin_2_3"/>
    <property type="match status" value="1"/>
</dbReference>
<sequence length="66" mass="7325">MFDKIREACAYAVGVVTAFFGAITINDVAVFVGILSTIGTFAVNYYFKSQENKRAQEEHDARMGNK</sequence>
<evidence type="ECO:0000256" key="1">
    <source>
        <dbReference type="SAM" id="Phobius"/>
    </source>
</evidence>
<accession>A0A376LPW4</accession>
<feature type="transmembrane region" description="Helical" evidence="1">
    <location>
        <begin position="29"/>
        <end position="47"/>
    </location>
</feature>
<reference evidence="2 3" key="1">
    <citation type="submission" date="2018-06" db="EMBL/GenBank/DDBJ databases">
        <authorList>
            <consortium name="Pathogen Informatics"/>
            <person name="Doyle S."/>
        </authorList>
    </citation>
    <scope>NUCLEOTIDE SEQUENCE [LARGE SCALE GENOMIC DNA]</scope>
    <source>
        <strain evidence="2 3">NCTC7928</strain>
    </source>
</reference>
<organism evidence="2 3">
    <name type="scientific">Escherichia coli</name>
    <dbReference type="NCBI Taxonomy" id="562"/>
    <lineage>
        <taxon>Bacteria</taxon>
        <taxon>Pseudomonadati</taxon>
        <taxon>Pseudomonadota</taxon>
        <taxon>Gammaproteobacteria</taxon>
        <taxon>Enterobacterales</taxon>
        <taxon>Enterobacteriaceae</taxon>
        <taxon>Escherichia</taxon>
    </lineage>
</organism>
<keyword evidence="1" id="KW-0472">Membrane</keyword>
<dbReference type="InterPro" id="IPR032118">
    <property type="entry name" value="Phage_holin_HP1"/>
</dbReference>
<keyword evidence="1" id="KW-1133">Transmembrane helix</keyword>
<dbReference type="EMBL" id="UGAB01000002">
    <property type="protein sequence ID" value="STF46261.1"/>
    <property type="molecule type" value="Genomic_DNA"/>
</dbReference>
<gene>
    <name evidence="2" type="ORF">NCTC7928_07063</name>
</gene>
<dbReference type="RefSeq" id="WP_115384756.1">
    <property type="nucleotide sequence ID" value="NZ_JABBOL010000030.1"/>
</dbReference>
<name>A0A376LPW4_ECOLX</name>
<keyword evidence="1" id="KW-0812">Transmembrane</keyword>
<protein>
    <recommendedName>
        <fullName evidence="4">Holin</fullName>
    </recommendedName>
</protein>
<proteinExistence type="predicted"/>
<evidence type="ECO:0008006" key="4">
    <source>
        <dbReference type="Google" id="ProtNLM"/>
    </source>
</evidence>